<evidence type="ECO:0000313" key="1">
    <source>
        <dbReference type="EMBL" id="KKN39886.1"/>
    </source>
</evidence>
<organism evidence="1">
    <name type="scientific">marine sediment metagenome</name>
    <dbReference type="NCBI Taxonomy" id="412755"/>
    <lineage>
        <taxon>unclassified sequences</taxon>
        <taxon>metagenomes</taxon>
        <taxon>ecological metagenomes</taxon>
    </lineage>
</organism>
<sequence length="52" mass="6363">MIIKNKLKSSKNSKSLILKDIFIKMFKKQKYFNNIVYNYKLYFILKNKNLIT</sequence>
<comment type="caution">
    <text evidence="1">The sequence shown here is derived from an EMBL/GenBank/DDBJ whole genome shotgun (WGS) entry which is preliminary data.</text>
</comment>
<dbReference type="AlphaFoldDB" id="A0A0F9SSA1"/>
<protein>
    <submittedName>
        <fullName evidence="1">Uncharacterized protein</fullName>
    </submittedName>
</protein>
<name>A0A0F9SSA1_9ZZZZ</name>
<gene>
    <name evidence="1" type="ORF">LCGC14_0738910</name>
</gene>
<accession>A0A0F9SSA1</accession>
<proteinExistence type="predicted"/>
<reference evidence="1" key="1">
    <citation type="journal article" date="2015" name="Nature">
        <title>Complex archaea that bridge the gap between prokaryotes and eukaryotes.</title>
        <authorList>
            <person name="Spang A."/>
            <person name="Saw J.H."/>
            <person name="Jorgensen S.L."/>
            <person name="Zaremba-Niedzwiedzka K."/>
            <person name="Martijn J."/>
            <person name="Lind A.E."/>
            <person name="van Eijk R."/>
            <person name="Schleper C."/>
            <person name="Guy L."/>
            <person name="Ettema T.J."/>
        </authorList>
    </citation>
    <scope>NUCLEOTIDE SEQUENCE</scope>
</reference>
<dbReference type="EMBL" id="LAZR01001738">
    <property type="protein sequence ID" value="KKN39886.1"/>
    <property type="molecule type" value="Genomic_DNA"/>
</dbReference>